<sequence length="431" mass="47326">MFLCFISGTRNCNGYSQAPICSSQSSSQDLEYCPDTACLATNDARNPSCCFSGLHSWQAVVPGTCRCPRGSNCGQYDQRTLSAAVPYNSYNGRPPYTQQNTQLFNPLQDAVNRVGFCNNRYDLTNYDVCNLDSCRTAESLGVCCMREDNARNLLLCSCHRRIFCFQSGVGDSSDESPVEDSSSESSTGQRSLCTNQNRLLNGNEVTDQCQFKGIAKVTTTYDDTETVACNAVYTVAKVQDTTKPTFLTSQMCKTMIETIQNESDDIIIDIHIGSQRYPVKPPIFTTEDGPDGNAFIDINPRFSNLFQSLGICQEEACPYNPDTMRNLINTENCKIASWGSSSASTYTADGLYETAVRISPNGCQDIEDLFGAKNTLCVETINGKNLYCLNDAGAPTYCRAPSTREWILMGVLAFQSGCDQSAEAKVIPFPL</sequence>
<keyword evidence="2" id="KW-0812">Transmembrane</keyword>
<feature type="region of interest" description="Disordered" evidence="1">
    <location>
        <begin position="169"/>
        <end position="190"/>
    </location>
</feature>
<dbReference type="Proteomes" id="UP000735302">
    <property type="component" value="Unassembled WGS sequence"/>
</dbReference>
<dbReference type="AlphaFoldDB" id="A0AAV4CFR9"/>
<keyword evidence="2" id="KW-0378">Hydrolase</keyword>
<name>A0AAV4CFR9_9GAST</name>
<dbReference type="GO" id="GO:0008233">
    <property type="term" value="F:peptidase activity"/>
    <property type="evidence" value="ECO:0007669"/>
    <property type="project" value="UniProtKB-KW"/>
</dbReference>
<gene>
    <name evidence="2" type="ORF">PoB_005706500</name>
</gene>
<keyword evidence="2" id="KW-0472">Membrane</keyword>
<feature type="compositionally biased region" description="Acidic residues" evidence="1">
    <location>
        <begin position="172"/>
        <end position="182"/>
    </location>
</feature>
<keyword evidence="3" id="KW-1185">Reference proteome</keyword>
<protein>
    <submittedName>
        <fullName evidence="2">Transmembrane protease serine 12</fullName>
    </submittedName>
</protein>
<reference evidence="2 3" key="1">
    <citation type="journal article" date="2021" name="Elife">
        <title>Chloroplast acquisition without the gene transfer in kleptoplastic sea slugs, Plakobranchus ocellatus.</title>
        <authorList>
            <person name="Maeda T."/>
            <person name="Takahashi S."/>
            <person name="Yoshida T."/>
            <person name="Shimamura S."/>
            <person name="Takaki Y."/>
            <person name="Nagai Y."/>
            <person name="Toyoda A."/>
            <person name="Suzuki Y."/>
            <person name="Arimoto A."/>
            <person name="Ishii H."/>
            <person name="Satoh N."/>
            <person name="Nishiyama T."/>
            <person name="Hasebe M."/>
            <person name="Maruyama T."/>
            <person name="Minagawa J."/>
            <person name="Obokata J."/>
            <person name="Shigenobu S."/>
        </authorList>
    </citation>
    <scope>NUCLEOTIDE SEQUENCE [LARGE SCALE GENOMIC DNA]</scope>
</reference>
<keyword evidence="2" id="KW-0645">Protease</keyword>
<dbReference type="InterPro" id="IPR043504">
    <property type="entry name" value="Peptidase_S1_PA_chymotrypsin"/>
</dbReference>
<organism evidence="2 3">
    <name type="scientific">Plakobranchus ocellatus</name>
    <dbReference type="NCBI Taxonomy" id="259542"/>
    <lineage>
        <taxon>Eukaryota</taxon>
        <taxon>Metazoa</taxon>
        <taxon>Spiralia</taxon>
        <taxon>Lophotrochozoa</taxon>
        <taxon>Mollusca</taxon>
        <taxon>Gastropoda</taxon>
        <taxon>Heterobranchia</taxon>
        <taxon>Euthyneura</taxon>
        <taxon>Panpulmonata</taxon>
        <taxon>Sacoglossa</taxon>
        <taxon>Placobranchoidea</taxon>
        <taxon>Plakobranchidae</taxon>
        <taxon>Plakobranchus</taxon>
    </lineage>
</organism>
<dbReference type="EMBL" id="BLXT01006250">
    <property type="protein sequence ID" value="GFO30560.1"/>
    <property type="molecule type" value="Genomic_DNA"/>
</dbReference>
<proteinExistence type="predicted"/>
<dbReference type="SUPFAM" id="SSF50494">
    <property type="entry name" value="Trypsin-like serine proteases"/>
    <property type="match status" value="1"/>
</dbReference>
<comment type="caution">
    <text evidence="2">The sequence shown here is derived from an EMBL/GenBank/DDBJ whole genome shotgun (WGS) entry which is preliminary data.</text>
</comment>
<dbReference type="GO" id="GO:0006508">
    <property type="term" value="P:proteolysis"/>
    <property type="evidence" value="ECO:0007669"/>
    <property type="project" value="UniProtKB-KW"/>
</dbReference>
<accession>A0AAV4CFR9</accession>
<evidence type="ECO:0000313" key="3">
    <source>
        <dbReference type="Proteomes" id="UP000735302"/>
    </source>
</evidence>
<evidence type="ECO:0000256" key="1">
    <source>
        <dbReference type="SAM" id="MobiDB-lite"/>
    </source>
</evidence>
<dbReference type="Gene3D" id="2.40.10.10">
    <property type="entry name" value="Trypsin-like serine proteases"/>
    <property type="match status" value="1"/>
</dbReference>
<dbReference type="InterPro" id="IPR009003">
    <property type="entry name" value="Peptidase_S1_PA"/>
</dbReference>
<evidence type="ECO:0000313" key="2">
    <source>
        <dbReference type="EMBL" id="GFO30560.1"/>
    </source>
</evidence>